<evidence type="ECO:0000256" key="1">
    <source>
        <dbReference type="SAM" id="Phobius"/>
    </source>
</evidence>
<dbReference type="Proteomes" id="UP000663825">
    <property type="component" value="Unassembled WGS sequence"/>
</dbReference>
<keyword evidence="1" id="KW-0472">Membrane</keyword>
<dbReference type="Proteomes" id="UP000663848">
    <property type="component" value="Unassembled WGS sequence"/>
</dbReference>
<evidence type="ECO:0000313" key="7">
    <source>
        <dbReference type="EMBL" id="CAF4436308.1"/>
    </source>
</evidence>
<evidence type="ECO:0000313" key="3">
    <source>
        <dbReference type="EMBL" id="CAF3368318.1"/>
    </source>
</evidence>
<evidence type="ECO:0000313" key="11">
    <source>
        <dbReference type="EMBL" id="CAF4807807.1"/>
    </source>
</evidence>
<comment type="caution">
    <text evidence="2">The sequence shown here is derived from an EMBL/GenBank/DDBJ whole genome shotgun (WGS) entry which is preliminary data.</text>
</comment>
<dbReference type="Proteomes" id="UP000663838">
    <property type="component" value="Unassembled WGS sequence"/>
</dbReference>
<dbReference type="Proteomes" id="UP000663851">
    <property type="component" value="Unassembled WGS sequence"/>
</dbReference>
<dbReference type="EMBL" id="CAJNYU010003361">
    <property type="protein sequence ID" value="CAF3665630.1"/>
    <property type="molecule type" value="Genomic_DNA"/>
</dbReference>
<proteinExistence type="predicted"/>
<evidence type="ECO:0000313" key="5">
    <source>
        <dbReference type="EMBL" id="CAF3490502.1"/>
    </source>
</evidence>
<keyword evidence="1" id="KW-1133">Transmembrane helix</keyword>
<accession>A0A817R6U9</accession>
<feature type="transmembrane region" description="Helical" evidence="1">
    <location>
        <begin position="71"/>
        <end position="94"/>
    </location>
</feature>
<dbReference type="AlphaFoldDB" id="A0A817R6U9"/>
<dbReference type="EMBL" id="CAJNYD010000225">
    <property type="protein sequence ID" value="CAF3233953.1"/>
    <property type="molecule type" value="Genomic_DNA"/>
</dbReference>
<evidence type="ECO:0000313" key="2">
    <source>
        <dbReference type="EMBL" id="CAF3233953.1"/>
    </source>
</evidence>
<dbReference type="EMBL" id="CAJOBR010005134">
    <property type="protein sequence ID" value="CAF4807807.1"/>
    <property type="molecule type" value="Genomic_DNA"/>
</dbReference>
<dbReference type="EMBL" id="CAJOBO010002386">
    <property type="protein sequence ID" value="CAF4448161.1"/>
    <property type="molecule type" value="Genomic_DNA"/>
</dbReference>
<name>A0A817R6U9_9BILA</name>
<reference evidence="2" key="1">
    <citation type="submission" date="2021-02" db="EMBL/GenBank/DDBJ databases">
        <authorList>
            <person name="Nowell W R."/>
        </authorList>
    </citation>
    <scope>NUCLEOTIDE SEQUENCE</scope>
</reference>
<keyword evidence="13" id="KW-1185">Reference proteome</keyword>
<dbReference type="Proteomes" id="UP000663869">
    <property type="component" value="Unassembled WGS sequence"/>
</dbReference>
<dbReference type="EMBL" id="CAJOBQ010004068">
    <property type="protein sequence ID" value="CAF4626177.1"/>
    <property type="molecule type" value="Genomic_DNA"/>
</dbReference>
<dbReference type="Proteomes" id="UP000663872">
    <property type="component" value="Unassembled WGS sequence"/>
</dbReference>
<evidence type="ECO:0000313" key="10">
    <source>
        <dbReference type="EMBL" id="CAF4675409.1"/>
    </source>
</evidence>
<dbReference type="Proteomes" id="UP000663873">
    <property type="component" value="Unassembled WGS sequence"/>
</dbReference>
<organism evidence="2 12">
    <name type="scientific">Rotaria socialis</name>
    <dbReference type="NCBI Taxonomy" id="392032"/>
    <lineage>
        <taxon>Eukaryota</taxon>
        <taxon>Metazoa</taxon>
        <taxon>Spiralia</taxon>
        <taxon>Gnathifera</taxon>
        <taxon>Rotifera</taxon>
        <taxon>Eurotatoria</taxon>
        <taxon>Bdelloidea</taxon>
        <taxon>Philodinida</taxon>
        <taxon>Philodinidae</taxon>
        <taxon>Rotaria</taxon>
    </lineage>
</organism>
<keyword evidence="1" id="KW-0812">Transmembrane</keyword>
<evidence type="ECO:0000313" key="9">
    <source>
        <dbReference type="EMBL" id="CAF4626177.1"/>
    </source>
</evidence>
<dbReference type="EMBL" id="CAJNYV010002644">
    <property type="protein sequence ID" value="CAF3490502.1"/>
    <property type="molecule type" value="Genomic_DNA"/>
</dbReference>
<dbReference type="EMBL" id="CAJOBP010004312">
    <property type="protein sequence ID" value="CAF4436308.1"/>
    <property type="molecule type" value="Genomic_DNA"/>
</dbReference>
<dbReference type="Proteomes" id="UP000663833">
    <property type="component" value="Unassembled WGS sequence"/>
</dbReference>
<protein>
    <submittedName>
        <fullName evidence="2">Uncharacterized protein</fullName>
    </submittedName>
</protein>
<dbReference type="EMBL" id="CAJOBS010001013">
    <property type="protein sequence ID" value="CAF4675409.1"/>
    <property type="molecule type" value="Genomic_DNA"/>
</dbReference>
<evidence type="ECO:0000313" key="8">
    <source>
        <dbReference type="EMBL" id="CAF4448161.1"/>
    </source>
</evidence>
<dbReference type="OrthoDB" id="10024398at2759"/>
<dbReference type="EMBL" id="CAJNXB010005152">
    <property type="protein sequence ID" value="CAF3411598.1"/>
    <property type="molecule type" value="Genomic_DNA"/>
</dbReference>
<gene>
    <name evidence="6" type="ORF">FME351_LOCUS25354</name>
    <name evidence="3" type="ORF">GRG538_LOCUS7077</name>
    <name evidence="8" type="ORF">HFQ381_LOCUS23665</name>
    <name evidence="5" type="ORF">KIK155_LOCUS15114</name>
    <name evidence="2" type="ORF">LUA448_LOCUS3893</name>
    <name evidence="11" type="ORF">QYT958_LOCUS24272</name>
    <name evidence="4" type="ORF">TIS948_LOCUS28638</name>
    <name evidence="10" type="ORF">TOA249_LOCUS15527</name>
    <name evidence="9" type="ORF">TSG867_LOCUS29326</name>
    <name evidence="7" type="ORF">UJA718_LOCUS21733</name>
</gene>
<evidence type="ECO:0000313" key="13">
    <source>
        <dbReference type="Proteomes" id="UP000663873"/>
    </source>
</evidence>
<evidence type="ECO:0000313" key="6">
    <source>
        <dbReference type="EMBL" id="CAF3665630.1"/>
    </source>
</evidence>
<evidence type="ECO:0000313" key="12">
    <source>
        <dbReference type="Proteomes" id="UP000663833"/>
    </source>
</evidence>
<dbReference type="Proteomes" id="UP000663865">
    <property type="component" value="Unassembled WGS sequence"/>
</dbReference>
<dbReference type="Proteomes" id="UP000663862">
    <property type="component" value="Unassembled WGS sequence"/>
</dbReference>
<dbReference type="EMBL" id="CAJNYT010000741">
    <property type="protein sequence ID" value="CAF3368318.1"/>
    <property type="molecule type" value="Genomic_DNA"/>
</dbReference>
<evidence type="ECO:0000313" key="4">
    <source>
        <dbReference type="EMBL" id="CAF3411598.1"/>
    </source>
</evidence>
<sequence length="172" mass="18905">MAASRGYAANGVRIGMNFDYLDDMQLQNHRFSSIALRPYHQEYEHQETRNDDKHQTSKSEHPSFCSKQCMIGLAIGLIIGVLLVVAVVVPVALLKTCPLGAISSTPNWIGTFLMDGECDTTRCCCLSNQVKFFQTTNNQLQMTGSATGMCTGSPTTIFLTIPMPTSFQILTT</sequence>